<dbReference type="InterPro" id="IPR000700">
    <property type="entry name" value="PAS-assoc_C"/>
</dbReference>
<dbReference type="InterPro" id="IPR003018">
    <property type="entry name" value="GAF"/>
</dbReference>
<reference evidence="14" key="1">
    <citation type="submission" date="2016-10" db="EMBL/GenBank/DDBJ databases">
        <authorList>
            <person name="Varghese N."/>
            <person name="Submissions S."/>
        </authorList>
    </citation>
    <scope>NUCLEOTIDE SEQUENCE [LARGE SCALE GENOMIC DNA]</scope>
    <source>
        <strain evidence="14">DSM 26382</strain>
    </source>
</reference>
<dbReference type="Gene3D" id="3.30.450.40">
    <property type="match status" value="1"/>
</dbReference>
<evidence type="ECO:0000256" key="4">
    <source>
        <dbReference type="ARBA" id="ARBA00012438"/>
    </source>
</evidence>
<evidence type="ECO:0000313" key="14">
    <source>
        <dbReference type="Proteomes" id="UP000199467"/>
    </source>
</evidence>
<dbReference type="InterPro" id="IPR000014">
    <property type="entry name" value="PAS"/>
</dbReference>
<dbReference type="InterPro" id="IPR004358">
    <property type="entry name" value="Sig_transdc_His_kin-like_C"/>
</dbReference>
<keyword evidence="8" id="KW-0547">Nucleotide-binding</keyword>
<comment type="subcellular location">
    <subcellularLocation>
        <location evidence="2">Cell membrane</location>
    </subcellularLocation>
    <subcellularLocation>
        <location evidence="3">Membrane raft</location>
        <topology evidence="3">Multi-pass membrane protein</topology>
    </subcellularLocation>
</comment>
<gene>
    <name evidence="13" type="ORF">SAMN05216576_11358</name>
</gene>
<evidence type="ECO:0000256" key="1">
    <source>
        <dbReference type="ARBA" id="ARBA00000085"/>
    </source>
</evidence>
<keyword evidence="5" id="KW-1003">Cell membrane</keyword>
<dbReference type="PANTHER" id="PTHR43047">
    <property type="entry name" value="TWO-COMPONENT HISTIDINE PROTEIN KINASE"/>
    <property type="match status" value="1"/>
</dbReference>
<comment type="catalytic activity">
    <reaction evidence="1">
        <text>ATP + protein L-histidine = ADP + protein N-phospho-L-histidine.</text>
        <dbReference type="EC" id="2.7.13.3"/>
    </reaction>
</comment>
<evidence type="ECO:0000256" key="2">
    <source>
        <dbReference type="ARBA" id="ARBA00004236"/>
    </source>
</evidence>
<proteinExistence type="predicted"/>
<evidence type="ECO:0000313" key="13">
    <source>
        <dbReference type="EMBL" id="SDD24553.1"/>
    </source>
</evidence>
<dbReference type="GO" id="GO:0006355">
    <property type="term" value="P:regulation of DNA-templated transcription"/>
    <property type="evidence" value="ECO:0007669"/>
    <property type="project" value="InterPro"/>
</dbReference>
<dbReference type="Pfam" id="PF08447">
    <property type="entry name" value="PAS_3"/>
    <property type="match status" value="1"/>
</dbReference>
<protein>
    <recommendedName>
        <fullName evidence="4">histidine kinase</fullName>
        <ecNumber evidence="4">2.7.13.3</ecNumber>
    </recommendedName>
</protein>
<dbReference type="GO" id="GO:0005886">
    <property type="term" value="C:plasma membrane"/>
    <property type="evidence" value="ECO:0007669"/>
    <property type="project" value="UniProtKB-SubCell"/>
</dbReference>
<dbReference type="EC" id="2.7.13.3" evidence="4"/>
<dbReference type="InterPro" id="IPR036890">
    <property type="entry name" value="HATPase_C_sf"/>
</dbReference>
<name>A0A1G6T6G9_9GAMM</name>
<sequence>MSQAPIPANEQERLAALRALELLDSPAEAMFDHITALAAQICDTPIALISLVDAQRQWFKSQVGLDAEQTARELAFCAHAVAADAPLEVDNALDDARFRDNPLVTSDPHIRFYAGMPLHDGRGLALGTLCVIDRQPRHLDSHQRAQLQHLAQLTGELFELRLQARRQAEQSAMHQAMLDNAGSAVLVLDPQGRVLRSNHEAQQLLGYSPAELEDKYLPQLLLEPGQYERLCTACSSGPQSTEGQLRARSGQHLPVRLNLSPIRAEGQPLQGYLLVANDLSQREEARLRLQRIAAQLPGMVYQYLLRADGSSCFPYASAGIRDVYGCTPEEVSEDAGPLHARLHPDDAPQVHAAIARSAANLSTWHQEYRVLHPLHGPLWVEGRAAPQRLPGGETLWHGFISDISERKRGEQLQNEFVSTVSHELRTPLTAIAGSLGLINGGALGAVPEQMQQMLEIAQSNSQRLRKLIDDLLDIDKLVAGKMRFDLQPLALRPLLEQALRSNQPYAEHHRVQLLLLPGIDCQVCADAQRLEQVLANLLANAAKFSAAGQSVELSAVPTDGWVRISVRDQGQGIAQDFKPRIFSKFAQADAGDTRRQGGTGLGLAISKEIIEHMGGRIGFDSVEGQGSTFWLDLPQVGVQP</sequence>
<dbReference type="Proteomes" id="UP000199467">
    <property type="component" value="Unassembled WGS sequence"/>
</dbReference>
<dbReference type="SMART" id="SM00065">
    <property type="entry name" value="GAF"/>
    <property type="match status" value="1"/>
</dbReference>
<evidence type="ECO:0000256" key="6">
    <source>
        <dbReference type="ARBA" id="ARBA00022553"/>
    </source>
</evidence>
<keyword evidence="10" id="KW-0067">ATP-binding</keyword>
<dbReference type="PROSITE" id="PS50109">
    <property type="entry name" value="HIS_KIN"/>
    <property type="match status" value="1"/>
</dbReference>
<keyword evidence="9" id="KW-0418">Kinase</keyword>
<dbReference type="InterPro" id="IPR003594">
    <property type="entry name" value="HATPase_dom"/>
</dbReference>
<dbReference type="Pfam" id="PF01590">
    <property type="entry name" value="GAF"/>
    <property type="match status" value="1"/>
</dbReference>
<evidence type="ECO:0000256" key="3">
    <source>
        <dbReference type="ARBA" id="ARBA00004314"/>
    </source>
</evidence>
<keyword evidence="11" id="KW-0902">Two-component regulatory system</keyword>
<dbReference type="InterPro" id="IPR005467">
    <property type="entry name" value="His_kinase_dom"/>
</dbReference>
<organism evidence="13 14">
    <name type="scientific">Ectopseudomonas chengduensis</name>
    <dbReference type="NCBI Taxonomy" id="489632"/>
    <lineage>
        <taxon>Bacteria</taxon>
        <taxon>Pseudomonadati</taxon>
        <taxon>Pseudomonadota</taxon>
        <taxon>Gammaproteobacteria</taxon>
        <taxon>Pseudomonadales</taxon>
        <taxon>Pseudomonadaceae</taxon>
        <taxon>Ectopseudomonas</taxon>
    </lineage>
</organism>
<dbReference type="PROSITE" id="PS50113">
    <property type="entry name" value="PAC"/>
    <property type="match status" value="1"/>
</dbReference>
<dbReference type="InterPro" id="IPR003661">
    <property type="entry name" value="HisK_dim/P_dom"/>
</dbReference>
<dbReference type="InterPro" id="IPR035965">
    <property type="entry name" value="PAS-like_dom_sf"/>
</dbReference>
<keyword evidence="7" id="KW-0808">Transferase</keyword>
<dbReference type="Pfam" id="PF00989">
    <property type="entry name" value="PAS"/>
    <property type="match status" value="1"/>
</dbReference>
<dbReference type="CDD" id="cd00082">
    <property type="entry name" value="HisKA"/>
    <property type="match status" value="1"/>
</dbReference>
<dbReference type="SUPFAM" id="SSF47384">
    <property type="entry name" value="Homodimeric domain of signal transducing histidine kinase"/>
    <property type="match status" value="1"/>
</dbReference>
<dbReference type="SUPFAM" id="SSF55874">
    <property type="entry name" value="ATPase domain of HSP90 chaperone/DNA topoisomerase II/histidine kinase"/>
    <property type="match status" value="1"/>
</dbReference>
<evidence type="ECO:0000256" key="7">
    <source>
        <dbReference type="ARBA" id="ARBA00022679"/>
    </source>
</evidence>
<evidence type="ECO:0000256" key="9">
    <source>
        <dbReference type="ARBA" id="ARBA00022777"/>
    </source>
</evidence>
<keyword evidence="6" id="KW-0597">Phosphoprotein</keyword>
<dbReference type="CDD" id="cd00130">
    <property type="entry name" value="PAS"/>
    <property type="match status" value="2"/>
</dbReference>
<accession>A0A1G6T6G9</accession>
<evidence type="ECO:0000256" key="5">
    <source>
        <dbReference type="ARBA" id="ARBA00022475"/>
    </source>
</evidence>
<dbReference type="PROSITE" id="PS50112">
    <property type="entry name" value="PAS"/>
    <property type="match status" value="1"/>
</dbReference>
<dbReference type="NCBIfam" id="TIGR00229">
    <property type="entry name" value="sensory_box"/>
    <property type="match status" value="1"/>
</dbReference>
<dbReference type="Gene3D" id="3.30.565.10">
    <property type="entry name" value="Histidine kinase-like ATPase, C-terminal domain"/>
    <property type="match status" value="1"/>
</dbReference>
<dbReference type="FunFam" id="1.10.287.130:FF:000001">
    <property type="entry name" value="Two-component sensor histidine kinase"/>
    <property type="match status" value="1"/>
</dbReference>
<dbReference type="CDD" id="cd16922">
    <property type="entry name" value="HATPase_EvgS-ArcB-TorS-like"/>
    <property type="match status" value="1"/>
</dbReference>
<dbReference type="Gene3D" id="1.10.287.130">
    <property type="match status" value="1"/>
</dbReference>
<dbReference type="PANTHER" id="PTHR43047:SF72">
    <property type="entry name" value="OSMOSENSING HISTIDINE PROTEIN KINASE SLN1"/>
    <property type="match status" value="1"/>
</dbReference>
<evidence type="ECO:0000256" key="12">
    <source>
        <dbReference type="ARBA" id="ARBA00023136"/>
    </source>
</evidence>
<dbReference type="GO" id="GO:0009927">
    <property type="term" value="F:histidine phosphotransfer kinase activity"/>
    <property type="evidence" value="ECO:0007669"/>
    <property type="project" value="TreeGrafter"/>
</dbReference>
<dbReference type="GO" id="GO:0000155">
    <property type="term" value="F:phosphorelay sensor kinase activity"/>
    <property type="evidence" value="ECO:0007669"/>
    <property type="project" value="InterPro"/>
</dbReference>
<dbReference type="GO" id="GO:0045121">
    <property type="term" value="C:membrane raft"/>
    <property type="evidence" value="ECO:0007669"/>
    <property type="project" value="UniProtKB-SubCell"/>
</dbReference>
<dbReference type="SMART" id="SM00086">
    <property type="entry name" value="PAC"/>
    <property type="match status" value="2"/>
</dbReference>
<dbReference type="Pfam" id="PF00512">
    <property type="entry name" value="HisKA"/>
    <property type="match status" value="1"/>
</dbReference>
<keyword evidence="12" id="KW-0472">Membrane</keyword>
<dbReference type="SUPFAM" id="SSF55781">
    <property type="entry name" value="GAF domain-like"/>
    <property type="match status" value="1"/>
</dbReference>
<dbReference type="EMBL" id="FMZQ01000013">
    <property type="protein sequence ID" value="SDD24553.1"/>
    <property type="molecule type" value="Genomic_DNA"/>
</dbReference>
<dbReference type="SMART" id="SM00388">
    <property type="entry name" value="HisKA"/>
    <property type="match status" value="1"/>
</dbReference>
<dbReference type="SMART" id="SM00387">
    <property type="entry name" value="HATPase_c"/>
    <property type="match status" value="1"/>
</dbReference>
<dbReference type="InterPro" id="IPR029016">
    <property type="entry name" value="GAF-like_dom_sf"/>
</dbReference>
<dbReference type="Gene3D" id="3.30.450.20">
    <property type="entry name" value="PAS domain"/>
    <property type="match status" value="2"/>
</dbReference>
<evidence type="ECO:0000256" key="8">
    <source>
        <dbReference type="ARBA" id="ARBA00022741"/>
    </source>
</evidence>
<dbReference type="Pfam" id="PF02518">
    <property type="entry name" value="HATPase_c"/>
    <property type="match status" value="1"/>
</dbReference>
<dbReference type="RefSeq" id="WP_090337174.1">
    <property type="nucleotide sequence ID" value="NZ_FMZQ01000013.1"/>
</dbReference>
<dbReference type="InterPro" id="IPR013767">
    <property type="entry name" value="PAS_fold"/>
</dbReference>
<dbReference type="SUPFAM" id="SSF55785">
    <property type="entry name" value="PYP-like sensor domain (PAS domain)"/>
    <property type="match status" value="2"/>
</dbReference>
<dbReference type="InterPro" id="IPR001610">
    <property type="entry name" value="PAC"/>
</dbReference>
<dbReference type="InterPro" id="IPR013655">
    <property type="entry name" value="PAS_fold_3"/>
</dbReference>
<keyword evidence="14" id="KW-1185">Reference proteome</keyword>
<dbReference type="SMART" id="SM00091">
    <property type="entry name" value="PAS"/>
    <property type="match status" value="2"/>
</dbReference>
<evidence type="ECO:0000256" key="11">
    <source>
        <dbReference type="ARBA" id="ARBA00023012"/>
    </source>
</evidence>
<dbReference type="PRINTS" id="PR00344">
    <property type="entry name" value="BCTRLSENSOR"/>
</dbReference>
<dbReference type="FunFam" id="3.30.565.10:FF:000023">
    <property type="entry name" value="PAS domain-containing sensor histidine kinase"/>
    <property type="match status" value="1"/>
</dbReference>
<evidence type="ECO:0000256" key="10">
    <source>
        <dbReference type="ARBA" id="ARBA00022840"/>
    </source>
</evidence>
<dbReference type="AlphaFoldDB" id="A0A1G6T6G9"/>
<dbReference type="InterPro" id="IPR036097">
    <property type="entry name" value="HisK_dim/P_sf"/>
</dbReference>
<dbReference type="GO" id="GO:0005524">
    <property type="term" value="F:ATP binding"/>
    <property type="evidence" value="ECO:0007669"/>
    <property type="project" value="UniProtKB-KW"/>
</dbReference>